<dbReference type="SUPFAM" id="SSF63829">
    <property type="entry name" value="Calcium-dependent phosphotriesterase"/>
    <property type="match status" value="1"/>
</dbReference>
<dbReference type="OrthoDB" id="423498at2759"/>
<dbReference type="InterPro" id="IPR011042">
    <property type="entry name" value="6-blade_b-propeller_TolB-like"/>
</dbReference>
<evidence type="ECO:0000259" key="2">
    <source>
        <dbReference type="Pfam" id="PF08450"/>
    </source>
</evidence>
<name>A0A397H8H8_9EURO</name>
<keyword evidence="1" id="KW-0378">Hydrolase</keyword>
<dbReference type="InterPro" id="IPR052988">
    <property type="entry name" value="Oryzine_lactonohydrolase"/>
</dbReference>
<accession>A0A397H8H8</accession>
<dbReference type="Gene3D" id="3.40.720.10">
    <property type="entry name" value="Alkaline Phosphatase, subunit A"/>
    <property type="match status" value="1"/>
</dbReference>
<dbReference type="EMBL" id="NIDN02000198">
    <property type="protein sequence ID" value="RLL94558.1"/>
    <property type="molecule type" value="Genomic_DNA"/>
</dbReference>
<sequence length="709" mass="78787">MALPENCERYPRVAAASSKPEFFRTTAAKNVANGGYIIYDDAFLSVIGPAPQLEVILENDAYPFAHEAGVYIAATDEVWITSNQFKVGGRKKIQIAKIKRSQGPNGMSFTCENVDPGIEMANGAVNYKDGVLFCEQGTFTNPGGLIYMEPVAPYKTQTILSNYHGRWFNSVNDVVVHSDGSIWFTDPTYGFEQDIRPRPQLPSQVYRYDPTTGDLRAVADGIRKPNGICFSPDEKTVYITDTHAVHGEGVYEPDGFSSIYAFDVVFRYGAPFLENKRLFAMADNGIPDGIKCDMAGNVYSGCGDGVHVWSPAGSLIGKIYVPGGCANFCFGPRGEMFLLNENRVWRAQLNPAIVAVLVKMKLSAGILLAGLSLAAAVPFSPRLGHLGGNPKGHKTPAKGKWFDRFVVIVLENTNKDVTFGEPYFLNLTNMGMTLGRYHGTTHPSQPNYITMISNTDSAGVYDDANHNTTEMSLIDLFEPAGITWKAYMEGYTPLENGECNPIAEDTDTLYVRKHNPFMSFDNIRNNTARCQNIVNAEENFAKDVALGADAPMYMFYTPNLNNDAHDTNVSYAAKDVQYLVDTMLLNKEFMKNTLILITFDENNIYINDNYGDPNLIYTVILGNDTIKCYNCVDQQYYNHFSQVVTLERNWNLSTIPQPDGSGEGWDMWWQPFGMLRSDTDDICAYAPCSEYYDGKSPAPSDGNWGDQDY</sequence>
<reference evidence="3 4" key="1">
    <citation type="submission" date="2018-08" db="EMBL/GenBank/DDBJ databases">
        <title>Draft genome sequences of two Aspergillus turcosus clinical strains isolated from bronchoalveolar lavage fluid: one azole-susceptible and the other azole-resistant.</title>
        <authorList>
            <person name="Parent-Michaud M."/>
            <person name="Dufresne P.J."/>
            <person name="Fournier E."/>
            <person name="Martineau C."/>
            <person name="Moreira S."/>
            <person name="Perkins V."/>
            <person name="De Repentigny L."/>
            <person name="Dufresne S.F."/>
        </authorList>
    </citation>
    <scope>NUCLEOTIDE SEQUENCE [LARGE SCALE GENOMIC DNA]</scope>
    <source>
        <strain evidence="3">HMR AF 1038</strain>
    </source>
</reference>
<comment type="caution">
    <text evidence="3">The sequence shown here is derived from an EMBL/GenBank/DDBJ whole genome shotgun (WGS) entry which is preliminary data.</text>
</comment>
<feature type="domain" description="SMP-30/Gluconolactonase/LRE-like region" evidence="2">
    <location>
        <begin position="140"/>
        <end position="331"/>
    </location>
</feature>
<organism evidence="3 4">
    <name type="scientific">Aspergillus turcosus</name>
    <dbReference type="NCBI Taxonomy" id="1245748"/>
    <lineage>
        <taxon>Eukaryota</taxon>
        <taxon>Fungi</taxon>
        <taxon>Dikarya</taxon>
        <taxon>Ascomycota</taxon>
        <taxon>Pezizomycotina</taxon>
        <taxon>Eurotiomycetes</taxon>
        <taxon>Eurotiomycetidae</taxon>
        <taxon>Eurotiales</taxon>
        <taxon>Aspergillaceae</taxon>
        <taxon>Aspergillus</taxon>
        <taxon>Aspergillus subgen. Fumigati</taxon>
    </lineage>
</organism>
<dbReference type="STRING" id="1245748.A0A397H8H8"/>
<dbReference type="InterPro" id="IPR007312">
    <property type="entry name" value="Phosphoesterase"/>
</dbReference>
<proteinExistence type="predicted"/>
<dbReference type="AlphaFoldDB" id="A0A397H8H8"/>
<dbReference type="InterPro" id="IPR017850">
    <property type="entry name" value="Alkaline_phosphatase_core_sf"/>
</dbReference>
<evidence type="ECO:0000313" key="4">
    <source>
        <dbReference type="Proteomes" id="UP000215289"/>
    </source>
</evidence>
<dbReference type="Gene3D" id="2.120.10.30">
    <property type="entry name" value="TolB, C-terminal domain"/>
    <property type="match status" value="1"/>
</dbReference>
<dbReference type="Pfam" id="PF08450">
    <property type="entry name" value="SGL"/>
    <property type="match status" value="1"/>
</dbReference>
<dbReference type="GO" id="GO:0016788">
    <property type="term" value="F:hydrolase activity, acting on ester bonds"/>
    <property type="evidence" value="ECO:0007669"/>
    <property type="project" value="InterPro"/>
</dbReference>
<dbReference type="Proteomes" id="UP000215289">
    <property type="component" value="Unassembled WGS sequence"/>
</dbReference>
<dbReference type="InterPro" id="IPR013658">
    <property type="entry name" value="SGL"/>
</dbReference>
<evidence type="ECO:0000313" key="3">
    <source>
        <dbReference type="EMBL" id="RLL94558.1"/>
    </source>
</evidence>
<gene>
    <name evidence="3" type="ORF">CFD26_104063</name>
</gene>
<protein>
    <recommendedName>
        <fullName evidence="2">SMP-30/Gluconolactonase/LRE-like region domain-containing protein</fullName>
    </recommendedName>
</protein>
<keyword evidence="4" id="KW-1185">Reference proteome</keyword>
<dbReference type="Pfam" id="PF04185">
    <property type="entry name" value="Phosphoesterase"/>
    <property type="match status" value="1"/>
</dbReference>
<dbReference type="PANTHER" id="PTHR47064">
    <property type="entry name" value="PUTATIVE (AFU_ORTHOLOGUE AFUA_1G08990)-RELATED"/>
    <property type="match status" value="1"/>
</dbReference>
<evidence type="ECO:0000256" key="1">
    <source>
        <dbReference type="ARBA" id="ARBA00022801"/>
    </source>
</evidence>
<dbReference type="PANTHER" id="PTHR47064:SF2">
    <property type="entry name" value="SMP-30_GLUCONOLACTONASE_LRE-LIKE REGION DOMAIN-CONTAINING PROTEIN-RELATED"/>
    <property type="match status" value="1"/>
</dbReference>